<dbReference type="eggNOG" id="arCOG02712">
    <property type="taxonomic scope" value="Archaea"/>
</dbReference>
<feature type="transmembrane region" description="Helical" evidence="7">
    <location>
        <begin position="24"/>
        <end position="46"/>
    </location>
</feature>
<proteinExistence type="inferred from homology"/>
<dbReference type="GeneID" id="8680728"/>
<feature type="transmembrane region" description="Helical" evidence="7">
    <location>
        <begin position="308"/>
        <end position="331"/>
    </location>
</feature>
<evidence type="ECO:0000256" key="4">
    <source>
        <dbReference type="ARBA" id="ARBA00022692"/>
    </source>
</evidence>
<dbReference type="KEGG" id="mpd:MCP_0677"/>
<evidence type="ECO:0008006" key="10">
    <source>
        <dbReference type="Google" id="ProtNLM"/>
    </source>
</evidence>
<gene>
    <name evidence="8" type="ordered locus">MCP_0677</name>
</gene>
<feature type="transmembrane region" description="Helical" evidence="7">
    <location>
        <begin position="338"/>
        <end position="358"/>
    </location>
</feature>
<dbReference type="PANTHER" id="PTHR43299:SF1">
    <property type="entry name" value="UPF0718 PROTEIN YRAQ"/>
    <property type="match status" value="1"/>
</dbReference>
<evidence type="ECO:0000256" key="6">
    <source>
        <dbReference type="ARBA" id="ARBA00023136"/>
    </source>
</evidence>
<feature type="transmembrane region" description="Helical" evidence="7">
    <location>
        <begin position="178"/>
        <end position="198"/>
    </location>
</feature>
<dbReference type="InterPro" id="IPR005524">
    <property type="entry name" value="DUF318"/>
</dbReference>
<keyword evidence="9" id="KW-1185">Reference proteome</keyword>
<dbReference type="GO" id="GO:0005886">
    <property type="term" value="C:plasma membrane"/>
    <property type="evidence" value="ECO:0007669"/>
    <property type="project" value="UniProtKB-SubCell"/>
</dbReference>
<dbReference type="PATRIC" id="fig|304371.9.peg.700"/>
<dbReference type="STRING" id="304371.MCP_0677"/>
<dbReference type="EMBL" id="AP011532">
    <property type="protein sequence ID" value="BAI60749.1"/>
    <property type="molecule type" value="Genomic_DNA"/>
</dbReference>
<keyword evidence="4 7" id="KW-0812">Transmembrane</keyword>
<evidence type="ECO:0000313" key="9">
    <source>
        <dbReference type="Proteomes" id="UP000001882"/>
    </source>
</evidence>
<comment type="subcellular location">
    <subcellularLocation>
        <location evidence="1">Cell membrane</location>
        <topology evidence="1">Multi-pass membrane protein</topology>
    </subcellularLocation>
</comment>
<feature type="transmembrane region" description="Helical" evidence="7">
    <location>
        <begin position="130"/>
        <end position="148"/>
    </location>
</feature>
<sequence length="359" mass="38304">MIESLTDLGITLVNVGIDAVFEYISLHVLFCLIPAFFLAGAIAALFSKESVLKFLGPDANKVMSYGVAAVSGVLLAVCSCTVLPLFTGIYKRGAGIGPATAFLFSAPAINVLAIVYSAQKLGLDIGAARAFCAVALSIVIGAIMAFLYQKSMNEERKNQKAAPFIVTSQDGGETGYKYRTPITFLLLVVILVFGGWALDWLVKGPVLALLVLLAAYTSYRWYNKDELTQWMNETWFLTKKIFPLLIGGVFFGSIIIYLIPVSYVQAFLGGNSLLSVSVASVFAAFMYFSTLTEVPIVGLLMAQGMGKGPALAMLLSGPALSLPSMLVILNILGKKKGLTYIGLVILMAVICGLVFGAIV</sequence>
<dbReference type="Pfam" id="PF03773">
    <property type="entry name" value="ArsP_1"/>
    <property type="match status" value="1"/>
</dbReference>
<evidence type="ECO:0000256" key="7">
    <source>
        <dbReference type="SAM" id="Phobius"/>
    </source>
</evidence>
<accession>D1YWC7</accession>
<evidence type="ECO:0000313" key="8">
    <source>
        <dbReference type="EMBL" id="BAI60749.1"/>
    </source>
</evidence>
<keyword evidence="5 7" id="KW-1133">Transmembrane helix</keyword>
<dbReference type="InParanoid" id="D1YWC7"/>
<name>D1YWC7_METPS</name>
<reference evidence="8 9" key="2">
    <citation type="journal article" date="2008" name="Int. J. Syst. Evol. Microbiol.">
        <title>Methanocella paludicola gen. nov., sp. nov., a methane-producing archaeon, the first isolate of the lineage 'Rice Cluster I', and proposal of the new archaeal order Methanocellales ord. nov.</title>
        <authorList>
            <person name="Sakai S."/>
            <person name="Imachi H."/>
            <person name="Hanada S."/>
            <person name="Ohashi A."/>
            <person name="Harada H."/>
            <person name="Kamagata Y."/>
        </authorList>
    </citation>
    <scope>NUCLEOTIDE SEQUENCE [LARGE SCALE GENOMIC DNA]</scope>
    <source>
        <strain evidence="9">DSM 17711 / JCM 13418 / NBRC 101707 / SANAE</strain>
    </source>
</reference>
<keyword evidence="6 7" id="KW-0472">Membrane</keyword>
<dbReference type="Proteomes" id="UP000001882">
    <property type="component" value="Chromosome"/>
</dbReference>
<evidence type="ECO:0000256" key="2">
    <source>
        <dbReference type="ARBA" id="ARBA00006386"/>
    </source>
</evidence>
<feature type="transmembrane region" description="Helical" evidence="7">
    <location>
        <begin position="96"/>
        <end position="118"/>
    </location>
</feature>
<organism evidence="8 9">
    <name type="scientific">Methanocella paludicola (strain DSM 17711 / JCM 13418 / NBRC 101707 / SANAE)</name>
    <dbReference type="NCBI Taxonomy" id="304371"/>
    <lineage>
        <taxon>Archaea</taxon>
        <taxon>Methanobacteriati</taxon>
        <taxon>Methanobacteriota</taxon>
        <taxon>Stenosarchaea group</taxon>
        <taxon>Methanomicrobia</taxon>
        <taxon>Methanocellales</taxon>
        <taxon>Methanocellaceae</taxon>
        <taxon>Methanocella</taxon>
    </lineage>
</organism>
<dbReference type="AlphaFoldDB" id="D1YWC7"/>
<dbReference type="OrthoDB" id="62734at2157"/>
<evidence type="ECO:0000256" key="5">
    <source>
        <dbReference type="ARBA" id="ARBA00022989"/>
    </source>
</evidence>
<protein>
    <recommendedName>
        <fullName evidence="10">Permease</fullName>
    </recommendedName>
</protein>
<reference evidence="8 9" key="1">
    <citation type="journal article" date="2007" name="Appl. Environ. Microbiol.">
        <title>Isolation of key methanogens for global methane emission from rice paddy fields: a novel isolate affiliated with the clone cluster rice cluster I.</title>
        <authorList>
            <person name="Sakai S."/>
            <person name="Imachi H."/>
            <person name="Sekiguchi Y."/>
            <person name="Ohashi A."/>
            <person name="Harada H."/>
            <person name="Kamagata Y."/>
        </authorList>
    </citation>
    <scope>NUCLEOTIDE SEQUENCE [LARGE SCALE GENOMIC DNA]</scope>
    <source>
        <strain evidence="9">DSM 17711 / JCM 13418 / NBRC 101707 / SANAE</strain>
    </source>
</reference>
<feature type="transmembrane region" description="Helical" evidence="7">
    <location>
        <begin position="67"/>
        <end position="90"/>
    </location>
</feature>
<comment type="similarity">
    <text evidence="2">Belongs to the UPF0718 family.</text>
</comment>
<evidence type="ECO:0000256" key="1">
    <source>
        <dbReference type="ARBA" id="ARBA00004651"/>
    </source>
</evidence>
<feature type="transmembrane region" description="Helical" evidence="7">
    <location>
        <begin position="242"/>
        <end position="259"/>
    </location>
</feature>
<feature type="transmembrane region" description="Helical" evidence="7">
    <location>
        <begin position="266"/>
        <end position="288"/>
    </location>
</feature>
<reference evidence="9" key="3">
    <citation type="journal article" date="2011" name="PLoS ONE">
        <title>Genome sequence of a mesophilic hydrogenotrophic methanogen Methanocella paludicola, the first cultivated representative of the order Methanocellales.</title>
        <authorList>
            <person name="Sakai S."/>
            <person name="Takaki Y."/>
            <person name="Shimamura S."/>
            <person name="Sekine M."/>
            <person name="Tajima T."/>
            <person name="Kosugi H."/>
            <person name="Ichikawa N."/>
            <person name="Tasumi E."/>
            <person name="Hiraki A.T."/>
            <person name="Shimizu A."/>
            <person name="Kato Y."/>
            <person name="Nishiko R."/>
            <person name="Mori K."/>
            <person name="Fujita N."/>
            <person name="Imachi H."/>
            <person name="Takai K."/>
        </authorList>
    </citation>
    <scope>NUCLEOTIDE SEQUENCE [LARGE SCALE GENOMIC DNA]</scope>
    <source>
        <strain evidence="9">DSM 17711 / JCM 13418 / NBRC 101707 / SANAE</strain>
    </source>
</reference>
<keyword evidence="3" id="KW-1003">Cell membrane</keyword>
<dbReference type="PANTHER" id="PTHR43299">
    <property type="entry name" value="UPF0718 PROTEIN YRAQ"/>
    <property type="match status" value="1"/>
</dbReference>
<evidence type="ECO:0000256" key="3">
    <source>
        <dbReference type="ARBA" id="ARBA00022475"/>
    </source>
</evidence>
<dbReference type="RefSeq" id="WP_012899429.1">
    <property type="nucleotide sequence ID" value="NC_013665.1"/>
</dbReference>